<dbReference type="AlphaFoldDB" id="A0A4Y1ZV21"/>
<evidence type="ECO:0000313" key="2">
    <source>
        <dbReference type="EMBL" id="GBL67194.1"/>
    </source>
</evidence>
<gene>
    <name evidence="3" type="ORF">AVEN_166128_1</name>
    <name evidence="1" type="ORF">AVEN_254498_1</name>
    <name evidence="2" type="ORF">AVEN_257417_1</name>
</gene>
<protein>
    <submittedName>
        <fullName evidence="3">Uncharacterized protein</fullName>
    </submittedName>
</protein>
<reference evidence="3 4" key="1">
    <citation type="journal article" date="2019" name="Sci. Rep.">
        <title>Orb-weaving spider Araneus ventricosus genome elucidates the spidroin gene catalogue.</title>
        <authorList>
            <person name="Kono N."/>
            <person name="Nakamura H."/>
            <person name="Ohtoshi R."/>
            <person name="Moran D.A.P."/>
            <person name="Shinohara A."/>
            <person name="Yoshida Y."/>
            <person name="Fujiwara M."/>
            <person name="Mori M."/>
            <person name="Tomita M."/>
            <person name="Arakawa K."/>
        </authorList>
    </citation>
    <scope>NUCLEOTIDE SEQUENCE [LARGE SCALE GENOMIC DNA]</scope>
</reference>
<evidence type="ECO:0000313" key="4">
    <source>
        <dbReference type="Proteomes" id="UP000499080"/>
    </source>
</evidence>
<dbReference type="EMBL" id="BGPR01228742">
    <property type="protein sequence ID" value="GBL67194.1"/>
    <property type="molecule type" value="Genomic_DNA"/>
</dbReference>
<organism evidence="3 4">
    <name type="scientific">Araneus ventricosus</name>
    <name type="common">Orbweaver spider</name>
    <name type="synonym">Epeira ventricosa</name>
    <dbReference type="NCBI Taxonomy" id="182803"/>
    <lineage>
        <taxon>Eukaryota</taxon>
        <taxon>Metazoa</taxon>
        <taxon>Ecdysozoa</taxon>
        <taxon>Arthropoda</taxon>
        <taxon>Chelicerata</taxon>
        <taxon>Arachnida</taxon>
        <taxon>Araneae</taxon>
        <taxon>Araneomorphae</taxon>
        <taxon>Entelegynae</taxon>
        <taxon>Araneoidea</taxon>
        <taxon>Araneidae</taxon>
        <taxon>Araneus</taxon>
    </lineage>
</organism>
<comment type="caution">
    <text evidence="3">The sequence shown here is derived from an EMBL/GenBank/DDBJ whole genome shotgun (WGS) entry which is preliminary data.</text>
</comment>
<evidence type="ECO:0000313" key="1">
    <source>
        <dbReference type="EMBL" id="GBL67179.1"/>
    </source>
</evidence>
<dbReference type="Proteomes" id="UP000499080">
    <property type="component" value="Unassembled WGS sequence"/>
</dbReference>
<dbReference type="EMBL" id="BGPR01228739">
    <property type="protein sequence ID" value="GBL67179.1"/>
    <property type="molecule type" value="Genomic_DNA"/>
</dbReference>
<proteinExistence type="predicted"/>
<sequence length="16" mass="1790">KESIFVIDMTRIGAPL</sequence>
<keyword evidence="4" id="KW-1185">Reference proteome</keyword>
<accession>A0A4Y1ZV21</accession>
<dbReference type="EMBL" id="BGPR01228772">
    <property type="protein sequence ID" value="GBL67318.1"/>
    <property type="molecule type" value="Genomic_DNA"/>
</dbReference>
<name>A0A4Y1ZV21_ARAVE</name>
<evidence type="ECO:0000313" key="3">
    <source>
        <dbReference type="EMBL" id="GBL67318.1"/>
    </source>
</evidence>
<feature type="non-terminal residue" evidence="3">
    <location>
        <position position="1"/>
    </location>
</feature>